<evidence type="ECO:0000256" key="2">
    <source>
        <dbReference type="ARBA" id="ARBA00010617"/>
    </source>
</evidence>
<keyword evidence="6 8" id="KW-0408">Iron</keyword>
<evidence type="ECO:0000256" key="5">
    <source>
        <dbReference type="ARBA" id="ARBA00023002"/>
    </source>
</evidence>
<keyword evidence="10" id="KW-0472">Membrane</keyword>
<evidence type="ECO:0008006" key="13">
    <source>
        <dbReference type="Google" id="ProtNLM"/>
    </source>
</evidence>
<keyword evidence="5 9" id="KW-0560">Oxidoreductase</keyword>
<sequence length="529" mass="59184">MATSADSQWFLPLILLAKSSVLNSSAGLPLLIVFLMALVLTALLHWSFPGGSAWGKYHTIAPLSTHRTPPGPRGLPLLGSMNLMSGLAHRRLAAAAASNRATRLMALSLGATRVVVSSDPEVAREILQSPSFADRPIKESAFGLMFHRAIGFAPYGLYWRSLRRIAANHLFSPRQIAASSPHRARIAAQIVASLDDGSERPVRVRHVLKRASLNNIMTSVFGQRYELDGEEREDVQELRSLVDEGYDLLGKLNWSDHLPLLGALDLQKIRSRCDRLVPKVNRFVGRIIEQHRADPTRDHQDFVDVLLSLRGNDSLTDSDMVAVLWEMVFRGTDTVAVLIEWTLARLTMHREVQARVQEELYRVVGMHREVTELDSGQLTYLHAVLKEVLRMHPPGPLLSWARLATSDVVVDGKLIPRGTTAMVNMWAIMHDQRVWAKPDEFRPERFMEEEIPIFGSDLRIAPFGSGRRNCPGKGLAMDTVVFWVAALVHEFEWLPSPEVDLSEVLGLSCEMAVPLTVGLKRRRPKNEKT</sequence>
<dbReference type="GO" id="GO:0020037">
    <property type="term" value="F:heme binding"/>
    <property type="evidence" value="ECO:0007669"/>
    <property type="project" value="InterPro"/>
</dbReference>
<dbReference type="Proteomes" id="UP000636800">
    <property type="component" value="Chromosome 12"/>
</dbReference>
<gene>
    <name evidence="11" type="ORF">HPP92_022426</name>
</gene>
<dbReference type="Gene3D" id="1.10.630.10">
    <property type="entry name" value="Cytochrome P450"/>
    <property type="match status" value="1"/>
</dbReference>
<evidence type="ECO:0000256" key="4">
    <source>
        <dbReference type="ARBA" id="ARBA00022723"/>
    </source>
</evidence>
<feature type="transmembrane region" description="Helical" evidence="10">
    <location>
        <begin position="26"/>
        <end position="48"/>
    </location>
</feature>
<dbReference type="AlphaFoldDB" id="A0A835UBX4"/>
<dbReference type="Pfam" id="PF00067">
    <property type="entry name" value="p450"/>
    <property type="match status" value="1"/>
</dbReference>
<keyword evidence="7 9" id="KW-0503">Monooxygenase</keyword>
<dbReference type="InterPro" id="IPR002401">
    <property type="entry name" value="Cyt_P450_E_grp-I"/>
</dbReference>
<dbReference type="InterPro" id="IPR051996">
    <property type="entry name" value="Cytochrome_P450_78A"/>
</dbReference>
<evidence type="ECO:0000313" key="11">
    <source>
        <dbReference type="EMBL" id="KAG0457269.1"/>
    </source>
</evidence>
<dbReference type="PANTHER" id="PTHR47946">
    <property type="entry name" value="CYTOCHROME P450 78A7-RELATED"/>
    <property type="match status" value="1"/>
</dbReference>
<keyword evidence="3 8" id="KW-0349">Heme</keyword>
<dbReference type="EMBL" id="JADCNL010000012">
    <property type="protein sequence ID" value="KAG0457269.1"/>
    <property type="molecule type" value="Genomic_DNA"/>
</dbReference>
<comment type="similarity">
    <text evidence="2 9">Belongs to the cytochrome P450 family.</text>
</comment>
<proteinExistence type="inferred from homology"/>
<reference evidence="11 12" key="1">
    <citation type="journal article" date="2020" name="Nat. Food">
        <title>A phased Vanilla planifolia genome enables genetic improvement of flavour and production.</title>
        <authorList>
            <person name="Hasing T."/>
            <person name="Tang H."/>
            <person name="Brym M."/>
            <person name="Khazi F."/>
            <person name="Huang T."/>
            <person name="Chambers A.H."/>
        </authorList>
    </citation>
    <scope>NUCLEOTIDE SEQUENCE [LARGE SCALE GENOMIC DNA]</scope>
    <source>
        <tissue evidence="11">Leaf</tissue>
    </source>
</reference>
<dbReference type="PANTHER" id="PTHR47946:SF23">
    <property type="entry name" value="CYTOCHROME P450 78A9"/>
    <property type="match status" value="1"/>
</dbReference>
<dbReference type="FunFam" id="1.10.630.10:FF:000016">
    <property type="entry name" value="Cytochrome P450 78A5"/>
    <property type="match status" value="1"/>
</dbReference>
<keyword evidence="10" id="KW-0812">Transmembrane</keyword>
<comment type="caution">
    <text evidence="11">The sequence shown here is derived from an EMBL/GenBank/DDBJ whole genome shotgun (WGS) entry which is preliminary data.</text>
</comment>
<dbReference type="GO" id="GO:0016705">
    <property type="term" value="F:oxidoreductase activity, acting on paired donors, with incorporation or reduction of molecular oxygen"/>
    <property type="evidence" value="ECO:0007669"/>
    <property type="project" value="InterPro"/>
</dbReference>
<evidence type="ECO:0000256" key="10">
    <source>
        <dbReference type="SAM" id="Phobius"/>
    </source>
</evidence>
<evidence type="ECO:0000256" key="6">
    <source>
        <dbReference type="ARBA" id="ARBA00023004"/>
    </source>
</evidence>
<evidence type="ECO:0000256" key="7">
    <source>
        <dbReference type="ARBA" id="ARBA00023033"/>
    </source>
</evidence>
<dbReference type="InterPro" id="IPR036396">
    <property type="entry name" value="Cyt_P450_sf"/>
</dbReference>
<dbReference type="PRINTS" id="PR00385">
    <property type="entry name" value="P450"/>
</dbReference>
<keyword evidence="12" id="KW-1185">Reference proteome</keyword>
<protein>
    <recommendedName>
        <fullName evidence="13">Cytochrome P450</fullName>
    </recommendedName>
</protein>
<dbReference type="InterPro" id="IPR017972">
    <property type="entry name" value="Cyt_P450_CS"/>
</dbReference>
<dbReference type="SUPFAM" id="SSF48264">
    <property type="entry name" value="Cytochrome P450"/>
    <property type="match status" value="1"/>
</dbReference>
<dbReference type="GO" id="GO:0005506">
    <property type="term" value="F:iron ion binding"/>
    <property type="evidence" value="ECO:0007669"/>
    <property type="project" value="InterPro"/>
</dbReference>
<dbReference type="PROSITE" id="PS00086">
    <property type="entry name" value="CYTOCHROME_P450"/>
    <property type="match status" value="1"/>
</dbReference>
<keyword evidence="10" id="KW-1133">Transmembrane helix</keyword>
<keyword evidence="4 8" id="KW-0479">Metal-binding</keyword>
<evidence type="ECO:0000256" key="9">
    <source>
        <dbReference type="RuleBase" id="RU000461"/>
    </source>
</evidence>
<evidence type="ECO:0000256" key="3">
    <source>
        <dbReference type="ARBA" id="ARBA00022617"/>
    </source>
</evidence>
<feature type="binding site" description="axial binding residue" evidence="8">
    <location>
        <position position="470"/>
    </location>
    <ligand>
        <name>heme</name>
        <dbReference type="ChEBI" id="CHEBI:30413"/>
    </ligand>
    <ligandPart>
        <name>Fe</name>
        <dbReference type="ChEBI" id="CHEBI:18248"/>
    </ligandPart>
</feature>
<dbReference type="InterPro" id="IPR001128">
    <property type="entry name" value="Cyt_P450"/>
</dbReference>
<evidence type="ECO:0000256" key="8">
    <source>
        <dbReference type="PIRSR" id="PIRSR602401-1"/>
    </source>
</evidence>
<comment type="cofactor">
    <cofactor evidence="1 8">
        <name>heme</name>
        <dbReference type="ChEBI" id="CHEBI:30413"/>
    </cofactor>
</comment>
<organism evidence="11 12">
    <name type="scientific">Vanilla planifolia</name>
    <name type="common">Vanilla</name>
    <dbReference type="NCBI Taxonomy" id="51239"/>
    <lineage>
        <taxon>Eukaryota</taxon>
        <taxon>Viridiplantae</taxon>
        <taxon>Streptophyta</taxon>
        <taxon>Embryophyta</taxon>
        <taxon>Tracheophyta</taxon>
        <taxon>Spermatophyta</taxon>
        <taxon>Magnoliopsida</taxon>
        <taxon>Liliopsida</taxon>
        <taxon>Asparagales</taxon>
        <taxon>Orchidaceae</taxon>
        <taxon>Vanilloideae</taxon>
        <taxon>Vanilleae</taxon>
        <taxon>Vanilla</taxon>
    </lineage>
</organism>
<evidence type="ECO:0000256" key="1">
    <source>
        <dbReference type="ARBA" id="ARBA00001971"/>
    </source>
</evidence>
<accession>A0A835UBX4</accession>
<dbReference type="OrthoDB" id="191139at2759"/>
<name>A0A835UBX4_VANPL</name>
<evidence type="ECO:0000313" key="12">
    <source>
        <dbReference type="Proteomes" id="UP000636800"/>
    </source>
</evidence>
<dbReference type="GO" id="GO:0004497">
    <property type="term" value="F:monooxygenase activity"/>
    <property type="evidence" value="ECO:0007669"/>
    <property type="project" value="UniProtKB-KW"/>
</dbReference>
<dbReference type="PRINTS" id="PR00463">
    <property type="entry name" value="EP450I"/>
</dbReference>